<keyword evidence="1" id="KW-0472">Membrane</keyword>
<proteinExistence type="predicted"/>
<dbReference type="PROSITE" id="PS51257">
    <property type="entry name" value="PROKAR_LIPOPROTEIN"/>
    <property type="match status" value="1"/>
</dbReference>
<comment type="caution">
    <text evidence="2">The sequence shown here is derived from an EMBL/GenBank/DDBJ whole genome shotgun (WGS) entry which is preliminary data.</text>
</comment>
<keyword evidence="3" id="KW-1185">Reference proteome</keyword>
<feature type="transmembrane region" description="Helical" evidence="1">
    <location>
        <begin position="12"/>
        <end position="33"/>
    </location>
</feature>
<dbReference type="OrthoDB" id="78936at2759"/>
<sequence>MRLLCRVSLPKALQSLLGLAYLALSLACSVWFLDIVSPGLSNDLFWPGFEPTTAHTYLIDSFSAHLAVTGSAVIDLFDPSEAIIKAYGLSTTNVQSKPTYPRALALGQFTTIEDAVVSFRTVEENFIFTAVTQYCWADFDKRKANTLRPQFAMNGAVYLEPYLRNIIWSDWYTAYGSSFASAVSDAIVVTKDGAEWYTGLQDAFTSVDSEVTYWTSKNITLFQLQWSNDMQMGIQESITVINMFGWRQALTVTYIPFNVRSSMWTCNVLNGFFITDLWGAAITNASLVRSASNFMGDATMEMLLMLYPYTPCSVIVHDHLRPFQSIDMYLIPPPPALVSAVTTLQSGVVIAIHSHDGLLSRYRALSATVLDPVPLHWQSSNCTFFGGSPMCVFGTGATFVQPSFSFDDMWCTTLFATVALALVGASVDDACRPCKADTSGSCRALTQATSAMVSQLLSNATVRQLLTPTLATATRDVQRMKVEIIQFALTPTGNSTVLRQPLLDATASSWDLFGYVTLHEWVLGYREVVSIQGDVASYTLMSERIAPIPFSASASEVPMSTCRYLWTTVVLITCILLAIGIATAVALPILSTLA</sequence>
<evidence type="ECO:0000313" key="3">
    <source>
        <dbReference type="Proteomes" id="UP000243579"/>
    </source>
</evidence>
<evidence type="ECO:0000256" key="1">
    <source>
        <dbReference type="SAM" id="Phobius"/>
    </source>
</evidence>
<keyword evidence="1" id="KW-0812">Transmembrane</keyword>
<dbReference type="AlphaFoldDB" id="A0A1V9YL74"/>
<keyword evidence="1" id="KW-1133">Transmembrane helix</keyword>
<dbReference type="EMBL" id="JNBR01001504">
    <property type="protein sequence ID" value="OQR86472.1"/>
    <property type="molecule type" value="Genomic_DNA"/>
</dbReference>
<name>A0A1V9YL74_ACHHY</name>
<accession>A0A1V9YL74</accession>
<protein>
    <submittedName>
        <fullName evidence="2">Uncharacterized protein</fullName>
    </submittedName>
</protein>
<dbReference type="Proteomes" id="UP000243579">
    <property type="component" value="Unassembled WGS sequence"/>
</dbReference>
<evidence type="ECO:0000313" key="2">
    <source>
        <dbReference type="EMBL" id="OQR86472.1"/>
    </source>
</evidence>
<gene>
    <name evidence="2" type="ORF">ACHHYP_10513</name>
</gene>
<feature type="transmembrane region" description="Helical" evidence="1">
    <location>
        <begin position="564"/>
        <end position="590"/>
    </location>
</feature>
<reference evidence="2 3" key="1">
    <citation type="journal article" date="2014" name="Genome Biol. Evol.">
        <title>The secreted proteins of Achlya hypogyna and Thraustotheca clavata identify the ancestral oomycete secretome and reveal gene acquisitions by horizontal gene transfer.</title>
        <authorList>
            <person name="Misner I."/>
            <person name="Blouin N."/>
            <person name="Leonard G."/>
            <person name="Richards T.A."/>
            <person name="Lane C.E."/>
        </authorList>
    </citation>
    <scope>NUCLEOTIDE SEQUENCE [LARGE SCALE GENOMIC DNA]</scope>
    <source>
        <strain evidence="2 3">ATCC 48635</strain>
    </source>
</reference>
<organism evidence="2 3">
    <name type="scientific">Achlya hypogyna</name>
    <name type="common">Oomycete</name>
    <name type="synonym">Protoachlya hypogyna</name>
    <dbReference type="NCBI Taxonomy" id="1202772"/>
    <lineage>
        <taxon>Eukaryota</taxon>
        <taxon>Sar</taxon>
        <taxon>Stramenopiles</taxon>
        <taxon>Oomycota</taxon>
        <taxon>Saprolegniomycetes</taxon>
        <taxon>Saprolegniales</taxon>
        <taxon>Achlyaceae</taxon>
        <taxon>Achlya</taxon>
    </lineage>
</organism>